<keyword evidence="1" id="KW-0812">Transmembrane</keyword>
<name>A0A6B2L0C1_9EUKA</name>
<evidence type="ECO:0000256" key="1">
    <source>
        <dbReference type="SAM" id="Phobius"/>
    </source>
</evidence>
<dbReference type="Gene3D" id="3.80.10.10">
    <property type="entry name" value="Ribonuclease Inhibitor"/>
    <property type="match status" value="2"/>
</dbReference>
<feature type="transmembrane region" description="Helical" evidence="1">
    <location>
        <begin position="543"/>
        <end position="567"/>
    </location>
</feature>
<proteinExistence type="predicted"/>
<dbReference type="SUPFAM" id="SSF52058">
    <property type="entry name" value="L domain-like"/>
    <property type="match status" value="1"/>
</dbReference>
<keyword evidence="1" id="KW-0472">Membrane</keyword>
<dbReference type="InterPro" id="IPR032675">
    <property type="entry name" value="LRR_dom_sf"/>
</dbReference>
<keyword evidence="1" id="KW-1133">Transmembrane helix</keyword>
<evidence type="ECO:0000313" key="2">
    <source>
        <dbReference type="EMBL" id="NDV30325.1"/>
    </source>
</evidence>
<organism evidence="2">
    <name type="scientific">Arcella intermedia</name>
    <dbReference type="NCBI Taxonomy" id="1963864"/>
    <lineage>
        <taxon>Eukaryota</taxon>
        <taxon>Amoebozoa</taxon>
        <taxon>Tubulinea</taxon>
        <taxon>Elardia</taxon>
        <taxon>Arcellinida</taxon>
        <taxon>Sphaerothecina</taxon>
        <taxon>Arcellidae</taxon>
        <taxon>Arcella</taxon>
    </lineage>
</organism>
<dbReference type="EMBL" id="GIBP01001356">
    <property type="protein sequence ID" value="NDV30325.1"/>
    <property type="molecule type" value="Transcribed_RNA"/>
</dbReference>
<protein>
    <recommendedName>
        <fullName evidence="3">L domain-like protein</fullName>
    </recommendedName>
</protein>
<dbReference type="PANTHER" id="PTHR46662">
    <property type="entry name" value="DI-GLUCOSE BINDING PROTEIN WITH LEUCINE-RICH REPEAT DOMAIN-CONTAINING PROTEIN"/>
    <property type="match status" value="1"/>
</dbReference>
<dbReference type="Pfam" id="PF00560">
    <property type="entry name" value="LRR_1"/>
    <property type="match status" value="1"/>
</dbReference>
<reference evidence="2" key="1">
    <citation type="journal article" date="2020" name="J. Eukaryot. Microbiol.">
        <title>De novo Sequencing, Assembly and Annotation of the Transcriptome for the Free-Living Testate Amoeba Arcella intermedia.</title>
        <authorList>
            <person name="Ribeiro G.M."/>
            <person name="Porfirio-Sousa A.L."/>
            <person name="Maurer-Alcala X.X."/>
            <person name="Katz L.A."/>
            <person name="Lahr D.J.G."/>
        </authorList>
    </citation>
    <scope>NUCLEOTIDE SEQUENCE</scope>
</reference>
<accession>A0A6B2L0C1</accession>
<dbReference type="InterPro" id="IPR001611">
    <property type="entry name" value="Leu-rich_rpt"/>
</dbReference>
<dbReference type="AlphaFoldDB" id="A0A6B2L0C1"/>
<evidence type="ECO:0008006" key="3">
    <source>
        <dbReference type="Google" id="ProtNLM"/>
    </source>
</evidence>
<sequence>MQNIDIRSPVTGTIPSYIYRFPLASLHLEGTLLEGTISSLIGSISALHNLAVVNNPLLSGTIPFEIGCGCKDLAVIQFVRNDKISGTLPPQIGLLKRLSHLVFHGNGISGTIPMEYGFTENRFDEDYQWCIHTPPNYNNNVTSLDTITISSQPGIIGTIPPELFQLPISVIELSENSLKGSVPVESIVSPTIRYIYLQNNQIGGTIPYYNGTHIIRTLNLSNNKISGTIPPELVKRIEDFEAVNNQLTGPLPVEPSRAIFFLAGNNLNGTIPYEYCSHDFSQINFGGNFIGCWYNCKPLRLFNSSVLCDLKGSTFGCNSQCGAPPGCGASCNAMYNSYPYDYPTLQGPSTPSLPSPPSIHSPSSLVDFINTEVNITKPKWTALNSTNSTINILNITNNVVIVNITGNWTDQSSYINAEGVIILNANSINFQSSNINLNNANLNINTGKFYFVGNLIMTLNSTVLMNGECADFSNSNLFVKVPEDFYGTSNETILVNATNNCLNLFKSVQGVGSGCQEVNIKQKNHGSAIGISFTVTYHCESSLSVATIAATVSCAFVALGVLVLVFAHPKIKKKVLPFHGRKAHTPYTNPEE</sequence>
<dbReference type="PANTHER" id="PTHR46662:SF104">
    <property type="entry name" value="GPI-ANCHORED ADHESIN-LIKE PROTEIN PGA55-RELATED"/>
    <property type="match status" value="1"/>
</dbReference>